<protein>
    <recommendedName>
        <fullName evidence="9">Prepilin leader peptidase/N-methyltransferase</fullName>
        <ecNumber evidence="9">2.1.1.-</ecNumber>
        <ecNumber evidence="9">3.4.23.43</ecNumber>
    </recommendedName>
</protein>
<dbReference type="Gene3D" id="1.20.120.1220">
    <property type="match status" value="1"/>
</dbReference>
<evidence type="ECO:0000256" key="8">
    <source>
        <dbReference type="RuleBase" id="RU003793"/>
    </source>
</evidence>
<feature type="domain" description="Prepilin type IV endopeptidase peptidase" evidence="11">
    <location>
        <begin position="106"/>
        <end position="213"/>
    </location>
</feature>
<evidence type="ECO:0000256" key="1">
    <source>
        <dbReference type="ARBA" id="ARBA00004429"/>
    </source>
</evidence>
<dbReference type="Pfam" id="PF01478">
    <property type="entry name" value="Peptidase_A24"/>
    <property type="match status" value="1"/>
</dbReference>
<keyword evidence="6 10" id="KW-1133">Transmembrane helix</keyword>
<feature type="transmembrane region" description="Helical" evidence="10">
    <location>
        <begin position="151"/>
        <end position="172"/>
    </location>
</feature>
<dbReference type="InterPro" id="IPR010627">
    <property type="entry name" value="Prepilin_pept_A24_N"/>
</dbReference>
<comment type="function">
    <text evidence="9">Plays an essential role in type IV pili and type II pseudopili formation by proteolytically removing the leader sequence from substrate proteins and subsequently monomethylating the alpha-amino group of the newly exposed N-terminal phenylalanine.</text>
</comment>
<evidence type="ECO:0000256" key="2">
    <source>
        <dbReference type="ARBA" id="ARBA00005801"/>
    </source>
</evidence>
<sequence>MTGDLPPILLGALLGLVIGSFAATAAVRMPKGRSAFVGRSACDGCGRTLGPKDLIPLLSYVLAHGKCRTCSAQIDPIHIQIEIAAALIGAFSAALLPPLPALAAALFGWTLLTLAALDLRHFWLPDRIVLPLGLAGLAVNAADIGPGLTTALIGGASGFVILYAVGAIYFALRKRRGLGGGDPKLLGAIGAWVGWAPLPFVMLGAASLGIVLLLLDRLRGGVVTAVTRVPFGALLAAAAWPTLIAILR</sequence>
<keyword evidence="4" id="KW-0997">Cell inner membrane</keyword>
<feature type="domain" description="Prepilin peptidase A24 N-terminal" evidence="12">
    <location>
        <begin position="13"/>
        <end position="93"/>
    </location>
</feature>
<comment type="similarity">
    <text evidence="2 8">Belongs to the peptidase A24 family.</text>
</comment>
<dbReference type="InterPro" id="IPR014032">
    <property type="entry name" value="Peptidase_A24A_bac"/>
</dbReference>
<dbReference type="PANTHER" id="PTHR30487:SF0">
    <property type="entry name" value="PREPILIN LEADER PEPTIDASE_N-METHYLTRANSFERASE-RELATED"/>
    <property type="match status" value="1"/>
</dbReference>
<keyword evidence="7 10" id="KW-0472">Membrane</keyword>
<evidence type="ECO:0000256" key="7">
    <source>
        <dbReference type="ARBA" id="ARBA00023136"/>
    </source>
</evidence>
<keyword evidence="3" id="KW-1003">Cell membrane</keyword>
<evidence type="ECO:0000259" key="11">
    <source>
        <dbReference type="Pfam" id="PF01478"/>
    </source>
</evidence>
<dbReference type="OrthoDB" id="9789291at2"/>
<dbReference type="PANTHER" id="PTHR30487">
    <property type="entry name" value="TYPE 4 PREPILIN-LIKE PROTEINS LEADER PEPTIDE-PROCESSING ENZYME"/>
    <property type="match status" value="1"/>
</dbReference>
<accession>A0A396RKZ5</accession>
<feature type="transmembrane region" description="Helical" evidence="10">
    <location>
        <begin position="192"/>
        <end position="215"/>
    </location>
</feature>
<dbReference type="InterPro" id="IPR050882">
    <property type="entry name" value="Prepilin_peptidase/N-MTase"/>
</dbReference>
<dbReference type="InterPro" id="IPR000045">
    <property type="entry name" value="Prepilin_IV_endopep_pep"/>
</dbReference>
<name>A0A396RKZ5_9SPHN</name>
<evidence type="ECO:0000256" key="3">
    <source>
        <dbReference type="ARBA" id="ARBA00022475"/>
    </source>
</evidence>
<dbReference type="RefSeq" id="WP_118864548.1">
    <property type="nucleotide sequence ID" value="NZ_QWLV01000006.1"/>
</dbReference>
<evidence type="ECO:0000259" key="12">
    <source>
        <dbReference type="Pfam" id="PF06750"/>
    </source>
</evidence>
<comment type="caution">
    <text evidence="13">The sequence shown here is derived from an EMBL/GenBank/DDBJ whole genome shotgun (WGS) entry which is preliminary data.</text>
</comment>
<dbReference type="PRINTS" id="PR00864">
    <property type="entry name" value="PREPILNPTASE"/>
</dbReference>
<reference evidence="13 14" key="1">
    <citation type="submission" date="2018-08" db="EMBL/GenBank/DDBJ databases">
        <title>The multiple taxonomic identification of Sphingomonas gilva.</title>
        <authorList>
            <person name="Zhu D."/>
            <person name="Zheng S."/>
        </authorList>
    </citation>
    <scope>NUCLEOTIDE SEQUENCE [LARGE SCALE GENOMIC DNA]</scope>
    <source>
        <strain evidence="13 14">ZDH117</strain>
    </source>
</reference>
<dbReference type="GO" id="GO:0006465">
    <property type="term" value="P:signal peptide processing"/>
    <property type="evidence" value="ECO:0007669"/>
    <property type="project" value="TreeGrafter"/>
</dbReference>
<evidence type="ECO:0000256" key="10">
    <source>
        <dbReference type="SAM" id="Phobius"/>
    </source>
</evidence>
<organism evidence="13 14">
    <name type="scientific">Sphingomonas gilva</name>
    <dbReference type="NCBI Taxonomy" id="2305907"/>
    <lineage>
        <taxon>Bacteria</taxon>
        <taxon>Pseudomonadati</taxon>
        <taxon>Pseudomonadota</taxon>
        <taxon>Alphaproteobacteria</taxon>
        <taxon>Sphingomonadales</taxon>
        <taxon>Sphingomonadaceae</taxon>
        <taxon>Sphingomonas</taxon>
    </lineage>
</organism>
<evidence type="ECO:0000313" key="14">
    <source>
        <dbReference type="Proteomes" id="UP000266693"/>
    </source>
</evidence>
<gene>
    <name evidence="13" type="ORF">D1610_12575</name>
</gene>
<keyword evidence="9" id="KW-0808">Transferase</keyword>
<keyword evidence="9" id="KW-0378">Hydrolase</keyword>
<dbReference type="GO" id="GO:0004190">
    <property type="term" value="F:aspartic-type endopeptidase activity"/>
    <property type="evidence" value="ECO:0007669"/>
    <property type="project" value="UniProtKB-EC"/>
</dbReference>
<dbReference type="Pfam" id="PF06750">
    <property type="entry name" value="A24_N_bact"/>
    <property type="match status" value="1"/>
</dbReference>
<dbReference type="EMBL" id="QWLV01000006">
    <property type="protein sequence ID" value="RHW16967.1"/>
    <property type="molecule type" value="Genomic_DNA"/>
</dbReference>
<dbReference type="AlphaFoldDB" id="A0A396RKZ5"/>
<evidence type="ECO:0000256" key="9">
    <source>
        <dbReference type="RuleBase" id="RU003794"/>
    </source>
</evidence>
<proteinExistence type="inferred from homology"/>
<evidence type="ECO:0000256" key="5">
    <source>
        <dbReference type="ARBA" id="ARBA00022692"/>
    </source>
</evidence>
<comment type="catalytic activity">
    <reaction evidence="9">
        <text>Typically cleaves a -Gly-|-Phe- bond to release an N-terminal, basic peptide of 5-8 residues from type IV prepilin, and then N-methylates the new N-terminal amino group, the methyl donor being S-adenosyl-L-methionine.</text>
        <dbReference type="EC" id="3.4.23.43"/>
    </reaction>
</comment>
<keyword evidence="14" id="KW-1185">Reference proteome</keyword>
<dbReference type="GO" id="GO:0008168">
    <property type="term" value="F:methyltransferase activity"/>
    <property type="evidence" value="ECO:0007669"/>
    <property type="project" value="UniProtKB-KW"/>
</dbReference>
<evidence type="ECO:0000313" key="13">
    <source>
        <dbReference type="EMBL" id="RHW16967.1"/>
    </source>
</evidence>
<dbReference type="GO" id="GO:0032259">
    <property type="term" value="P:methylation"/>
    <property type="evidence" value="ECO:0007669"/>
    <property type="project" value="UniProtKB-KW"/>
</dbReference>
<comment type="subcellular location">
    <subcellularLocation>
        <location evidence="1">Cell inner membrane</location>
        <topology evidence="1">Multi-pass membrane protein</topology>
    </subcellularLocation>
    <subcellularLocation>
        <location evidence="9">Cell membrane</location>
        <topology evidence="9">Multi-pass membrane protein</topology>
    </subcellularLocation>
</comment>
<evidence type="ECO:0000256" key="4">
    <source>
        <dbReference type="ARBA" id="ARBA00022519"/>
    </source>
</evidence>
<evidence type="ECO:0000256" key="6">
    <source>
        <dbReference type="ARBA" id="ARBA00022989"/>
    </source>
</evidence>
<dbReference type="Proteomes" id="UP000266693">
    <property type="component" value="Unassembled WGS sequence"/>
</dbReference>
<dbReference type="EC" id="3.4.23.43" evidence="9"/>
<keyword evidence="9" id="KW-0645">Protease</keyword>
<keyword evidence="9" id="KW-0489">Methyltransferase</keyword>
<dbReference type="EC" id="2.1.1.-" evidence="9"/>
<feature type="transmembrane region" description="Helical" evidence="10">
    <location>
        <begin position="227"/>
        <end position="247"/>
    </location>
</feature>
<keyword evidence="5 9" id="KW-0812">Transmembrane</keyword>
<keyword evidence="9" id="KW-0511">Multifunctional enzyme</keyword>
<dbReference type="GO" id="GO:0005886">
    <property type="term" value="C:plasma membrane"/>
    <property type="evidence" value="ECO:0007669"/>
    <property type="project" value="UniProtKB-SubCell"/>
</dbReference>